<dbReference type="AlphaFoldDB" id="A0AAD9MXR0"/>
<dbReference type="PANTHER" id="PTHR12270">
    <property type="entry name" value="GLYCOSYLTRANSFERASE-RELATED"/>
    <property type="match status" value="1"/>
</dbReference>
<dbReference type="PANTHER" id="PTHR12270:SF52">
    <property type="entry name" value="GLYCOSYLTRANSFERASE-LIKE PROTEIN GNT13-RELATED"/>
    <property type="match status" value="1"/>
</dbReference>
<reference evidence="8" key="1">
    <citation type="journal article" date="2023" name="Mol. Biol. Evol.">
        <title>Third-Generation Sequencing Reveals the Adaptive Role of the Epigenome in Three Deep-Sea Polychaetes.</title>
        <authorList>
            <person name="Perez M."/>
            <person name="Aroh O."/>
            <person name="Sun Y."/>
            <person name="Lan Y."/>
            <person name="Juniper S.K."/>
            <person name="Young C.R."/>
            <person name="Angers B."/>
            <person name="Qian P.Y."/>
        </authorList>
    </citation>
    <scope>NUCLEOTIDE SEQUENCE</scope>
    <source>
        <strain evidence="8">P08H-3</strain>
    </source>
</reference>
<comment type="subcellular location">
    <subcellularLocation>
        <location evidence="1">Membrane</location>
        <topology evidence="1">Single-pass type II membrane protein</topology>
    </subcellularLocation>
</comment>
<gene>
    <name evidence="8" type="ORF">LSH36_518g02011</name>
</gene>
<keyword evidence="6" id="KW-0325">Glycoprotein</keyword>
<accession>A0AAD9MXR0</accession>
<dbReference type="GO" id="GO:0035269">
    <property type="term" value="P:protein O-linked glycosylation via mannose"/>
    <property type="evidence" value="ECO:0007669"/>
    <property type="project" value="TreeGrafter"/>
</dbReference>
<dbReference type="GO" id="GO:0016020">
    <property type="term" value="C:membrane"/>
    <property type="evidence" value="ECO:0007669"/>
    <property type="project" value="UniProtKB-SubCell"/>
</dbReference>
<dbReference type="Proteomes" id="UP001208570">
    <property type="component" value="Unassembled WGS sequence"/>
</dbReference>
<evidence type="ECO:0000256" key="2">
    <source>
        <dbReference type="ARBA" id="ARBA00022692"/>
    </source>
</evidence>
<evidence type="ECO:0000256" key="1">
    <source>
        <dbReference type="ARBA" id="ARBA00004606"/>
    </source>
</evidence>
<evidence type="ECO:0000256" key="6">
    <source>
        <dbReference type="ARBA" id="ARBA00023180"/>
    </source>
</evidence>
<name>A0AAD9MXR0_9ANNE</name>
<feature type="region of interest" description="Disordered" evidence="7">
    <location>
        <begin position="49"/>
        <end position="75"/>
    </location>
</feature>
<keyword evidence="3" id="KW-0735">Signal-anchor</keyword>
<evidence type="ECO:0000256" key="5">
    <source>
        <dbReference type="ARBA" id="ARBA00023136"/>
    </source>
</evidence>
<keyword evidence="5" id="KW-0472">Membrane</keyword>
<evidence type="ECO:0000313" key="9">
    <source>
        <dbReference type="Proteomes" id="UP001208570"/>
    </source>
</evidence>
<keyword evidence="9" id="KW-1185">Reference proteome</keyword>
<dbReference type="Pfam" id="PF13896">
    <property type="entry name" value="Glyco_transf_49"/>
    <property type="match status" value="1"/>
</dbReference>
<dbReference type="EMBL" id="JAODUP010000518">
    <property type="protein sequence ID" value="KAK2148073.1"/>
    <property type="molecule type" value="Genomic_DNA"/>
</dbReference>
<evidence type="ECO:0000256" key="4">
    <source>
        <dbReference type="ARBA" id="ARBA00022989"/>
    </source>
</evidence>
<evidence type="ECO:0000313" key="8">
    <source>
        <dbReference type="EMBL" id="KAK2148073.1"/>
    </source>
</evidence>
<evidence type="ECO:0000256" key="3">
    <source>
        <dbReference type="ARBA" id="ARBA00022968"/>
    </source>
</evidence>
<keyword evidence="4" id="KW-1133">Transmembrane helix</keyword>
<evidence type="ECO:0000256" key="7">
    <source>
        <dbReference type="SAM" id="MobiDB-lite"/>
    </source>
</evidence>
<dbReference type="InterPro" id="IPR051292">
    <property type="entry name" value="Xyl/GlcA_transferase"/>
</dbReference>
<comment type="caution">
    <text evidence="8">The sequence shown here is derived from an EMBL/GenBank/DDBJ whole genome shotgun (WGS) entry which is preliminary data.</text>
</comment>
<keyword evidence="2" id="KW-0812">Transmembrane</keyword>
<protein>
    <submittedName>
        <fullName evidence="8">Uncharacterized protein</fullName>
    </submittedName>
</protein>
<sequence length="444" mass="51321">MSNYSSLLVPILDSIYTDYASASKSIRDSFVNKMMVECAWERQSETKLVPLAEQQQSPSSLRTESHTDNSESGYLDSVWTSLPPEITDPDSCPHRLWSHFTANISSQLWALDEATALDRLDAESKNYINNLVIIKGEDCRQLAEDGERQRPAASFVLRSYTERNYTVTFVTSLNFDNLDRFDAILDAWSAAVYIPSQEIPGLLMKLCAWEKLMNRTNVDIHLLMAVGKYYPRNQLRNLAAKNTKTVLSLLCDVDLIPFSYTEDNINGLWFEDETFFESNVLVVPAFETMTDVPMPNDKRDVIELWDQGIVRRHRYNAWPEVSMPTNYHQWKHAIKPYRINYFLFYEPFIVMKTSLVPKYCERCIMNRFENSSLPLEIWALKMEFNVLSDSFLLYYPSNYTALSEPPTPSDTEETRRESGSVELGVVDALRKEQNVDKDDILQML</sequence>
<proteinExistence type="predicted"/>
<dbReference type="GO" id="GO:0015020">
    <property type="term" value="F:glucuronosyltransferase activity"/>
    <property type="evidence" value="ECO:0007669"/>
    <property type="project" value="TreeGrafter"/>
</dbReference>
<dbReference type="GO" id="GO:0042285">
    <property type="term" value="F:xylosyltransferase activity"/>
    <property type="evidence" value="ECO:0007669"/>
    <property type="project" value="TreeGrafter"/>
</dbReference>
<organism evidence="8 9">
    <name type="scientific">Paralvinella palmiformis</name>
    <dbReference type="NCBI Taxonomy" id="53620"/>
    <lineage>
        <taxon>Eukaryota</taxon>
        <taxon>Metazoa</taxon>
        <taxon>Spiralia</taxon>
        <taxon>Lophotrochozoa</taxon>
        <taxon>Annelida</taxon>
        <taxon>Polychaeta</taxon>
        <taxon>Sedentaria</taxon>
        <taxon>Canalipalpata</taxon>
        <taxon>Terebellida</taxon>
        <taxon>Terebelliformia</taxon>
        <taxon>Alvinellidae</taxon>
        <taxon>Paralvinella</taxon>
    </lineage>
</organism>
<feature type="compositionally biased region" description="Polar residues" evidence="7">
    <location>
        <begin position="53"/>
        <end position="62"/>
    </location>
</feature>